<evidence type="ECO:0000256" key="4">
    <source>
        <dbReference type="ARBA" id="ARBA00023306"/>
    </source>
</evidence>
<protein>
    <recommendedName>
        <fullName evidence="2 6">Cell division topological specificity factor</fullName>
    </recommendedName>
</protein>
<evidence type="ECO:0000313" key="9">
    <source>
        <dbReference type="Proteomes" id="UP000476837"/>
    </source>
</evidence>
<sequence length="132" mass="14194">MSIFSFFRSAPRASAVQAKERLQIVMAHERAGRTGPDYLPMLQQELLAVIAKYIDIDQNKVEVKLDRGGDCSTLELNIELPAREAAAKALKESAKLAVAGNRPTTAKDGDESDAVKLAAGGSLTNGGVKKRR</sequence>
<dbReference type="RefSeq" id="WP_149166673.1">
    <property type="nucleotide sequence ID" value="NZ_QOKV01000016.1"/>
</dbReference>
<evidence type="ECO:0000256" key="3">
    <source>
        <dbReference type="ARBA" id="ARBA00022618"/>
    </source>
</evidence>
<dbReference type="Pfam" id="PF03776">
    <property type="entry name" value="MinE"/>
    <property type="match status" value="1"/>
</dbReference>
<comment type="similarity">
    <text evidence="1 6">Belongs to the MinE family.</text>
</comment>
<reference evidence="8 9" key="1">
    <citation type="submission" date="2018-07" db="EMBL/GenBank/DDBJ databases">
        <title>Genome sequence of Roseomonas fauriae ATCC 49958.</title>
        <authorList>
            <person name="Sant'Anna F.H."/>
            <person name="Baldani J.I."/>
            <person name="Zilli J.E."/>
            <person name="Reis V.M."/>
            <person name="Hartmann A."/>
            <person name="Cruz L."/>
            <person name="de Souza E.M."/>
            <person name="de Oliveira Pedrosa F."/>
            <person name="Passaglia L.M.P."/>
        </authorList>
    </citation>
    <scope>NUCLEOTIDE SEQUENCE [LARGE SCALE GENOMIC DNA]</scope>
    <source>
        <strain evidence="8 9">ATCC 49958</strain>
    </source>
</reference>
<dbReference type="Proteomes" id="UP000476837">
    <property type="component" value="Unassembled WGS sequence"/>
</dbReference>
<accession>A0A6L3AVA6</accession>
<dbReference type="GO" id="GO:0051301">
    <property type="term" value="P:cell division"/>
    <property type="evidence" value="ECO:0007669"/>
    <property type="project" value="UniProtKB-KW"/>
</dbReference>
<dbReference type="FunFam" id="3.30.1070.10:FF:000001">
    <property type="entry name" value="Cell division topological specificity factor"/>
    <property type="match status" value="1"/>
</dbReference>
<evidence type="ECO:0000256" key="5">
    <source>
        <dbReference type="ARBA" id="ARBA00025265"/>
    </source>
</evidence>
<keyword evidence="3 6" id="KW-0132">Cell division</keyword>
<dbReference type="GO" id="GO:0042802">
    <property type="term" value="F:identical protein binding"/>
    <property type="evidence" value="ECO:0007669"/>
    <property type="project" value="UniProtKB-ARBA"/>
</dbReference>
<dbReference type="Gene3D" id="3.30.1070.10">
    <property type="entry name" value="Cell division topological specificity factor MinE"/>
    <property type="match status" value="1"/>
</dbReference>
<dbReference type="InterPro" id="IPR036707">
    <property type="entry name" value="MinE_sf"/>
</dbReference>
<dbReference type="EMBL" id="QOKV01000016">
    <property type="protein sequence ID" value="KAA0681608.1"/>
    <property type="molecule type" value="Genomic_DNA"/>
</dbReference>
<name>A0A6L3AVA6_AZOBR</name>
<organism evidence="8 9">
    <name type="scientific">Azospirillum brasilense</name>
    <dbReference type="NCBI Taxonomy" id="192"/>
    <lineage>
        <taxon>Bacteria</taxon>
        <taxon>Pseudomonadati</taxon>
        <taxon>Pseudomonadota</taxon>
        <taxon>Alphaproteobacteria</taxon>
        <taxon>Rhodospirillales</taxon>
        <taxon>Azospirillaceae</taxon>
        <taxon>Azospirillum</taxon>
    </lineage>
</organism>
<gene>
    <name evidence="6" type="primary">minE</name>
    <name evidence="8" type="ORF">DS837_21685</name>
</gene>
<evidence type="ECO:0000256" key="2">
    <source>
        <dbReference type="ARBA" id="ARBA00020112"/>
    </source>
</evidence>
<evidence type="ECO:0000313" key="8">
    <source>
        <dbReference type="EMBL" id="KAA0681608.1"/>
    </source>
</evidence>
<keyword evidence="4 6" id="KW-0131">Cell cycle</keyword>
<evidence type="ECO:0000256" key="7">
    <source>
        <dbReference type="SAM" id="MobiDB-lite"/>
    </source>
</evidence>
<dbReference type="GO" id="GO:0032955">
    <property type="term" value="P:regulation of division septum assembly"/>
    <property type="evidence" value="ECO:0007669"/>
    <property type="project" value="InterPro"/>
</dbReference>
<evidence type="ECO:0000256" key="6">
    <source>
        <dbReference type="HAMAP-Rule" id="MF_00262"/>
    </source>
</evidence>
<comment type="caution">
    <text evidence="8">The sequence shown here is derived from an EMBL/GenBank/DDBJ whole genome shotgun (WGS) entry which is preliminary data.</text>
</comment>
<dbReference type="AlphaFoldDB" id="A0A6L3AVA6"/>
<dbReference type="NCBIfam" id="NF001422">
    <property type="entry name" value="PRK00296.1"/>
    <property type="match status" value="1"/>
</dbReference>
<feature type="region of interest" description="Disordered" evidence="7">
    <location>
        <begin position="98"/>
        <end position="132"/>
    </location>
</feature>
<dbReference type="NCBIfam" id="TIGR01215">
    <property type="entry name" value="minE"/>
    <property type="match status" value="1"/>
</dbReference>
<comment type="function">
    <text evidence="5 6">Prevents the cell division inhibition by proteins MinC and MinD at internal division sites while permitting inhibition at polar sites. This ensures cell division at the proper site by restricting the formation of a division septum at the midpoint of the long axis of the cell.</text>
</comment>
<proteinExistence type="inferred from homology"/>
<dbReference type="SUPFAM" id="SSF55229">
    <property type="entry name" value="Cell division protein MinE topological specificity domain"/>
    <property type="match status" value="1"/>
</dbReference>
<dbReference type="InterPro" id="IPR005527">
    <property type="entry name" value="MinE"/>
</dbReference>
<evidence type="ECO:0000256" key="1">
    <source>
        <dbReference type="ARBA" id="ARBA00008168"/>
    </source>
</evidence>
<dbReference type="HAMAP" id="MF_00262">
    <property type="entry name" value="MinE"/>
    <property type="match status" value="1"/>
</dbReference>